<evidence type="ECO:0000313" key="3">
    <source>
        <dbReference type="Proteomes" id="UP001352852"/>
    </source>
</evidence>
<dbReference type="EMBL" id="JAHUTJ010050004">
    <property type="protein sequence ID" value="MED6283732.1"/>
    <property type="molecule type" value="Genomic_DNA"/>
</dbReference>
<feature type="region of interest" description="Disordered" evidence="1">
    <location>
        <begin position="1"/>
        <end position="30"/>
    </location>
</feature>
<comment type="caution">
    <text evidence="2">The sequence shown here is derived from an EMBL/GenBank/DDBJ whole genome shotgun (WGS) entry which is preliminary data.</text>
</comment>
<keyword evidence="3" id="KW-1185">Reference proteome</keyword>
<sequence length="102" mass="10757">MKQQPYEGVKGPATFQGTLTSTCQRPEPDPGSADWFLGLFLTCSPDDSGGPSNTSLTLILTSANHSLAAFCLSSKADVCRLMDQADGSSGSPHNEIFLQMSS</sequence>
<accession>A0ABU7E9D8</accession>
<proteinExistence type="predicted"/>
<name>A0ABU7E9D8_9TELE</name>
<evidence type="ECO:0000256" key="1">
    <source>
        <dbReference type="SAM" id="MobiDB-lite"/>
    </source>
</evidence>
<gene>
    <name evidence="2" type="ORF">CHARACLAT_011995</name>
</gene>
<dbReference type="Proteomes" id="UP001352852">
    <property type="component" value="Unassembled WGS sequence"/>
</dbReference>
<reference evidence="2 3" key="1">
    <citation type="submission" date="2021-06" db="EMBL/GenBank/DDBJ databases">
        <authorList>
            <person name="Palmer J.M."/>
        </authorList>
    </citation>
    <scope>NUCLEOTIDE SEQUENCE [LARGE SCALE GENOMIC DNA]</scope>
    <source>
        <strain evidence="2 3">CL_MEX2019</strain>
        <tissue evidence="2">Muscle</tissue>
    </source>
</reference>
<evidence type="ECO:0000313" key="2">
    <source>
        <dbReference type="EMBL" id="MED6283732.1"/>
    </source>
</evidence>
<protein>
    <submittedName>
        <fullName evidence="2">Uncharacterized protein</fullName>
    </submittedName>
</protein>
<organism evidence="2 3">
    <name type="scientific">Characodon lateralis</name>
    <dbReference type="NCBI Taxonomy" id="208331"/>
    <lineage>
        <taxon>Eukaryota</taxon>
        <taxon>Metazoa</taxon>
        <taxon>Chordata</taxon>
        <taxon>Craniata</taxon>
        <taxon>Vertebrata</taxon>
        <taxon>Euteleostomi</taxon>
        <taxon>Actinopterygii</taxon>
        <taxon>Neopterygii</taxon>
        <taxon>Teleostei</taxon>
        <taxon>Neoteleostei</taxon>
        <taxon>Acanthomorphata</taxon>
        <taxon>Ovalentaria</taxon>
        <taxon>Atherinomorphae</taxon>
        <taxon>Cyprinodontiformes</taxon>
        <taxon>Goodeidae</taxon>
        <taxon>Characodon</taxon>
    </lineage>
</organism>
<feature type="compositionally biased region" description="Polar residues" evidence="1">
    <location>
        <begin position="15"/>
        <end position="24"/>
    </location>
</feature>